<dbReference type="GeneID" id="18821245"/>
<dbReference type="Proteomes" id="UP000008064">
    <property type="component" value="Unassembled WGS sequence"/>
</dbReference>
<sequence>MLLDGQGANECSLIILFAKLQPETDRLVRFSKEKSFTLDGWEVPPLQLSSVNDFKANKEPSVLDITQSLNCNTSMGTFSSAVLTVLSM</sequence>
<gene>
    <name evidence="1" type="ORF">SERLADRAFT_478844</name>
</gene>
<reference evidence="1" key="1">
    <citation type="submission" date="2011-04" db="EMBL/GenBank/DDBJ databases">
        <title>Evolution of plant cell wall degrading machinery underlies the functional diversity of forest fungi.</title>
        <authorList>
            <consortium name="US DOE Joint Genome Institute (JGI-PGF)"/>
            <person name="Eastwood D.C."/>
            <person name="Floudas D."/>
            <person name="Binder M."/>
            <person name="Majcherczyk A."/>
            <person name="Schneider P."/>
            <person name="Aerts A."/>
            <person name="Asiegbu F.O."/>
            <person name="Baker S.E."/>
            <person name="Barry K."/>
            <person name="Bendiksby M."/>
            <person name="Blumentritt M."/>
            <person name="Coutinho P.M."/>
            <person name="Cullen D."/>
            <person name="Cullen D."/>
            <person name="Gathman A."/>
            <person name="Goodell B."/>
            <person name="Henrissat B."/>
            <person name="Ihrmark K."/>
            <person name="Kauserud H."/>
            <person name="Kohler A."/>
            <person name="LaButti K."/>
            <person name="Lapidus A."/>
            <person name="Lavin J.L."/>
            <person name="Lee Y.-H."/>
            <person name="Lindquist E."/>
            <person name="Lilly W."/>
            <person name="Lucas S."/>
            <person name="Morin E."/>
            <person name="Murat C."/>
            <person name="Oguiza J.A."/>
            <person name="Park J."/>
            <person name="Pisabarro A.G."/>
            <person name="Riley R."/>
            <person name="Rosling A."/>
            <person name="Salamov A."/>
            <person name="Schmidt O."/>
            <person name="Schmutz J."/>
            <person name="Skrede I."/>
            <person name="Stenlid J."/>
            <person name="Wiebenga A."/>
            <person name="Xie X."/>
            <person name="Kues U."/>
            <person name="Hibbett D.S."/>
            <person name="Hoffmeister D."/>
            <person name="Hogberg N."/>
            <person name="Martin F."/>
            <person name="Grigoriev I.V."/>
            <person name="Watkinson S.C."/>
        </authorList>
    </citation>
    <scope>NUCLEOTIDE SEQUENCE</scope>
    <source>
        <strain evidence="1">S7.9</strain>
    </source>
</reference>
<proteinExistence type="predicted"/>
<dbReference type="HOGENOM" id="CLU_2470461_0_0_1"/>
<dbReference type="EMBL" id="GL945443">
    <property type="protein sequence ID" value="EGO19441.1"/>
    <property type="molecule type" value="Genomic_DNA"/>
</dbReference>
<accession>F8PB01</accession>
<dbReference type="KEGG" id="sla:SERLADRAFT_478844"/>
<name>F8PB01_SERL9</name>
<dbReference type="RefSeq" id="XP_007323574.1">
    <property type="nucleotide sequence ID" value="XM_007323512.1"/>
</dbReference>
<organism>
    <name type="scientific">Serpula lacrymans var. lacrymans (strain S7.9)</name>
    <name type="common">Dry rot fungus</name>
    <dbReference type="NCBI Taxonomy" id="578457"/>
    <lineage>
        <taxon>Eukaryota</taxon>
        <taxon>Fungi</taxon>
        <taxon>Dikarya</taxon>
        <taxon>Basidiomycota</taxon>
        <taxon>Agaricomycotina</taxon>
        <taxon>Agaricomycetes</taxon>
        <taxon>Agaricomycetidae</taxon>
        <taxon>Boletales</taxon>
        <taxon>Coniophorineae</taxon>
        <taxon>Serpulaceae</taxon>
        <taxon>Serpula</taxon>
    </lineage>
</organism>
<evidence type="ECO:0000313" key="1">
    <source>
        <dbReference type="EMBL" id="EGO19441.1"/>
    </source>
</evidence>
<protein>
    <submittedName>
        <fullName evidence="1">Uncharacterized protein</fullName>
    </submittedName>
</protein>
<dbReference type="AlphaFoldDB" id="F8PB01"/>